<evidence type="ECO:0000313" key="2">
    <source>
        <dbReference type="EMBL" id="KDP36040.1"/>
    </source>
</evidence>
<sequence>MTRKTRYVVEKETATRSLDSDGGLARAGFRSPERGASPHEEGETNSPAQNPQSSSDVKAILEA</sequence>
<feature type="region of interest" description="Disordered" evidence="1">
    <location>
        <begin position="1"/>
        <end position="63"/>
    </location>
</feature>
<proteinExistence type="predicted"/>
<dbReference type="EMBL" id="KK914457">
    <property type="protein sequence ID" value="KDP36040.1"/>
    <property type="molecule type" value="Genomic_DNA"/>
</dbReference>
<reference evidence="2 3" key="1">
    <citation type="journal article" date="2014" name="PLoS ONE">
        <title>Global Analysis of Gene Expression Profiles in Physic Nut (Jatropha curcas L.) Seedlings Exposed to Salt Stress.</title>
        <authorList>
            <person name="Zhang L."/>
            <person name="Zhang C."/>
            <person name="Wu P."/>
            <person name="Chen Y."/>
            <person name="Li M."/>
            <person name="Jiang H."/>
            <person name="Wu G."/>
        </authorList>
    </citation>
    <scope>NUCLEOTIDE SEQUENCE [LARGE SCALE GENOMIC DNA]</scope>
    <source>
        <strain evidence="3">cv. GZQX0401</strain>
        <tissue evidence="2">Young leaves</tissue>
    </source>
</reference>
<accession>A0A067KUT0</accession>
<evidence type="ECO:0000256" key="1">
    <source>
        <dbReference type="SAM" id="MobiDB-lite"/>
    </source>
</evidence>
<organism evidence="2 3">
    <name type="scientific">Jatropha curcas</name>
    <name type="common">Barbados nut</name>
    <dbReference type="NCBI Taxonomy" id="180498"/>
    <lineage>
        <taxon>Eukaryota</taxon>
        <taxon>Viridiplantae</taxon>
        <taxon>Streptophyta</taxon>
        <taxon>Embryophyta</taxon>
        <taxon>Tracheophyta</taxon>
        <taxon>Spermatophyta</taxon>
        <taxon>Magnoliopsida</taxon>
        <taxon>eudicotyledons</taxon>
        <taxon>Gunneridae</taxon>
        <taxon>Pentapetalae</taxon>
        <taxon>rosids</taxon>
        <taxon>fabids</taxon>
        <taxon>Malpighiales</taxon>
        <taxon>Euphorbiaceae</taxon>
        <taxon>Crotonoideae</taxon>
        <taxon>Jatropheae</taxon>
        <taxon>Jatropha</taxon>
    </lineage>
</organism>
<feature type="compositionally biased region" description="Basic and acidic residues" evidence="1">
    <location>
        <begin position="31"/>
        <end position="42"/>
    </location>
</feature>
<dbReference type="AlphaFoldDB" id="A0A067KUT0"/>
<dbReference type="Proteomes" id="UP000027138">
    <property type="component" value="Unassembled WGS sequence"/>
</dbReference>
<evidence type="ECO:0000313" key="3">
    <source>
        <dbReference type="Proteomes" id="UP000027138"/>
    </source>
</evidence>
<protein>
    <submittedName>
        <fullName evidence="2">Uncharacterized protein</fullName>
    </submittedName>
</protein>
<feature type="compositionally biased region" description="Polar residues" evidence="1">
    <location>
        <begin position="44"/>
        <end position="56"/>
    </location>
</feature>
<name>A0A067KUT0_JATCU</name>
<keyword evidence="3" id="KW-1185">Reference proteome</keyword>
<gene>
    <name evidence="2" type="ORF">JCGZ_10006</name>
</gene>